<feature type="domain" description="Thiamine pyrophosphate enzyme central" evidence="4">
    <location>
        <begin position="201"/>
        <end position="331"/>
    </location>
</feature>
<dbReference type="InterPro" id="IPR012001">
    <property type="entry name" value="Thiamin_PyroP_enz_TPP-bd_dom"/>
</dbReference>
<dbReference type="InterPro" id="IPR029061">
    <property type="entry name" value="THDP-binding"/>
</dbReference>
<dbReference type="Pfam" id="PF02776">
    <property type="entry name" value="TPP_enzyme_N"/>
    <property type="match status" value="1"/>
</dbReference>
<dbReference type="OrthoDB" id="4494979at2"/>
<dbReference type="GO" id="GO:0009099">
    <property type="term" value="P:L-valine biosynthetic process"/>
    <property type="evidence" value="ECO:0007669"/>
    <property type="project" value="TreeGrafter"/>
</dbReference>
<dbReference type="Gene3D" id="3.40.50.1220">
    <property type="entry name" value="TPP-binding domain"/>
    <property type="match status" value="1"/>
</dbReference>
<dbReference type="AlphaFoldDB" id="A0A7J5B213"/>
<dbReference type="GO" id="GO:0000287">
    <property type="term" value="F:magnesium ion binding"/>
    <property type="evidence" value="ECO:0007669"/>
    <property type="project" value="InterPro"/>
</dbReference>
<evidence type="ECO:0000256" key="1">
    <source>
        <dbReference type="ARBA" id="ARBA00007812"/>
    </source>
</evidence>
<evidence type="ECO:0000256" key="2">
    <source>
        <dbReference type="ARBA" id="ARBA00023052"/>
    </source>
</evidence>
<dbReference type="CDD" id="cd07035">
    <property type="entry name" value="TPP_PYR_POX_like"/>
    <property type="match status" value="1"/>
</dbReference>
<name>A0A7J5B213_9MICO</name>
<dbReference type="InterPro" id="IPR011766">
    <property type="entry name" value="TPP_enzyme_TPP-bd"/>
</dbReference>
<dbReference type="EMBL" id="WBJX01000002">
    <property type="protein sequence ID" value="KAB1638067.1"/>
    <property type="molecule type" value="Genomic_DNA"/>
</dbReference>
<feature type="domain" description="Thiamine pyrophosphate enzyme TPP-binding" evidence="5">
    <location>
        <begin position="395"/>
        <end position="537"/>
    </location>
</feature>
<evidence type="ECO:0000256" key="3">
    <source>
        <dbReference type="RuleBase" id="RU362132"/>
    </source>
</evidence>
<evidence type="ECO:0000313" key="8">
    <source>
        <dbReference type="Proteomes" id="UP000490386"/>
    </source>
</evidence>
<proteinExistence type="inferred from homology"/>
<dbReference type="InterPro" id="IPR045229">
    <property type="entry name" value="TPP_enz"/>
</dbReference>
<dbReference type="Pfam" id="PF02775">
    <property type="entry name" value="TPP_enzyme_C"/>
    <property type="match status" value="1"/>
</dbReference>
<dbReference type="RefSeq" id="WP_151423169.1">
    <property type="nucleotide sequence ID" value="NZ_WBJX01000002.1"/>
</dbReference>
<organism evidence="7 8">
    <name type="scientific">Pseudoclavibacter terrae</name>
    <dbReference type="NCBI Taxonomy" id="1530195"/>
    <lineage>
        <taxon>Bacteria</taxon>
        <taxon>Bacillati</taxon>
        <taxon>Actinomycetota</taxon>
        <taxon>Actinomycetes</taxon>
        <taxon>Micrococcales</taxon>
        <taxon>Microbacteriaceae</taxon>
        <taxon>Pseudoclavibacter</taxon>
    </lineage>
</organism>
<dbReference type="GO" id="GO:0050660">
    <property type="term" value="F:flavin adenine dinucleotide binding"/>
    <property type="evidence" value="ECO:0007669"/>
    <property type="project" value="TreeGrafter"/>
</dbReference>
<feature type="domain" description="Thiamine pyrophosphate enzyme N-terminal TPP-binding" evidence="6">
    <location>
        <begin position="6"/>
        <end position="123"/>
    </location>
</feature>
<dbReference type="Pfam" id="PF00205">
    <property type="entry name" value="TPP_enzyme_M"/>
    <property type="match status" value="1"/>
</dbReference>
<dbReference type="SUPFAM" id="SSF52518">
    <property type="entry name" value="Thiamin diphosphate-binding fold (THDP-binding)"/>
    <property type="match status" value="2"/>
</dbReference>
<dbReference type="GO" id="GO:0005948">
    <property type="term" value="C:acetolactate synthase complex"/>
    <property type="evidence" value="ECO:0007669"/>
    <property type="project" value="TreeGrafter"/>
</dbReference>
<accession>A0A7J5B213</accession>
<dbReference type="GO" id="GO:0030976">
    <property type="term" value="F:thiamine pyrophosphate binding"/>
    <property type="evidence" value="ECO:0007669"/>
    <property type="project" value="InterPro"/>
</dbReference>
<dbReference type="InterPro" id="IPR029035">
    <property type="entry name" value="DHS-like_NAD/FAD-binding_dom"/>
</dbReference>
<gene>
    <name evidence="7" type="ORF">F8O03_06515</name>
</gene>
<dbReference type="GO" id="GO:0003984">
    <property type="term" value="F:acetolactate synthase activity"/>
    <property type="evidence" value="ECO:0007669"/>
    <property type="project" value="TreeGrafter"/>
</dbReference>
<dbReference type="PANTHER" id="PTHR18968">
    <property type="entry name" value="THIAMINE PYROPHOSPHATE ENZYMES"/>
    <property type="match status" value="1"/>
</dbReference>
<sequence length="558" mass="58283">MSENVTGGELVIRTLEALGAERVVGLPGQHALPMFDALGDSSLDYLGARVENNAAFMADGHARVSGTVTPLLLSAGPGALTALPGMQEAATASSPVLLISAQVPTPGIGGQAHGYLHELRDQESHFRGIAKATWSIRSVDQIVPTLVDAWRTAQSAPAGPVYVEVPHDVQQASFELVDGQLGGIAAEAYALAPEASDAQLASVAKLLASSGTPRIYAGGGVVRSGAGELLEQLAEQLQAPVVTTYGGRSAFPWAHSLSAEGWIEDIATTEFLEAADVLLVIGTGLSELSSNYFRLAPTGTVIHIDADARVLGANHDGTITLRSDAGLALQGILDRLRTIGAGERTDARPAIEELLATVRTRLDAQPLATERELLDTLRSAIPDGVATFWDMTISAYWAWSAWDARGGVYENGQCGGLGFGLPGAIGASFASRSRENPNGAPVVAISGDGGGLYGVAELSTLAQSQLSVTWLVVDDGGYGVLRGYMNEAYGRATATELAGPDYLAVARAFGVESRAVEMETLAEELADSIRTPGPRVLVLPATLELFEATHTHRPAVHR</sequence>
<comment type="similarity">
    <text evidence="1 3">Belongs to the TPP enzyme family.</text>
</comment>
<comment type="caution">
    <text evidence="7">The sequence shown here is derived from an EMBL/GenBank/DDBJ whole genome shotgun (WGS) entry which is preliminary data.</text>
</comment>
<evidence type="ECO:0000259" key="4">
    <source>
        <dbReference type="Pfam" id="PF00205"/>
    </source>
</evidence>
<evidence type="ECO:0000259" key="5">
    <source>
        <dbReference type="Pfam" id="PF02775"/>
    </source>
</evidence>
<protein>
    <submittedName>
        <fullName evidence="7">Thiamine pyrophosphate-binding protein</fullName>
    </submittedName>
</protein>
<dbReference type="PANTHER" id="PTHR18968:SF167">
    <property type="entry name" value="ACETOLACTATE SYNTHASE LARGE SUBUNIT ILVB2-RELATED"/>
    <property type="match status" value="1"/>
</dbReference>
<keyword evidence="8" id="KW-1185">Reference proteome</keyword>
<dbReference type="GO" id="GO:0009097">
    <property type="term" value="P:isoleucine biosynthetic process"/>
    <property type="evidence" value="ECO:0007669"/>
    <property type="project" value="TreeGrafter"/>
</dbReference>
<dbReference type="SUPFAM" id="SSF52467">
    <property type="entry name" value="DHS-like NAD/FAD-binding domain"/>
    <property type="match status" value="1"/>
</dbReference>
<dbReference type="Gene3D" id="3.40.50.970">
    <property type="match status" value="2"/>
</dbReference>
<evidence type="ECO:0000259" key="6">
    <source>
        <dbReference type="Pfam" id="PF02776"/>
    </source>
</evidence>
<evidence type="ECO:0000313" key="7">
    <source>
        <dbReference type="EMBL" id="KAB1638067.1"/>
    </source>
</evidence>
<dbReference type="Proteomes" id="UP000490386">
    <property type="component" value="Unassembled WGS sequence"/>
</dbReference>
<reference evidence="7 8" key="1">
    <citation type="submission" date="2019-09" db="EMBL/GenBank/DDBJ databases">
        <title>Phylogeny of genus Pseudoclavibacter and closely related genus.</title>
        <authorList>
            <person name="Li Y."/>
        </authorList>
    </citation>
    <scope>NUCLEOTIDE SEQUENCE [LARGE SCALE GENOMIC DNA]</scope>
    <source>
        <strain evidence="7 8">THG-MD12</strain>
    </source>
</reference>
<keyword evidence="2 3" id="KW-0786">Thiamine pyrophosphate</keyword>
<dbReference type="InterPro" id="IPR012000">
    <property type="entry name" value="Thiamin_PyroP_enz_cen_dom"/>
</dbReference>
<dbReference type="CDD" id="cd00568">
    <property type="entry name" value="TPP_enzymes"/>
    <property type="match status" value="1"/>
</dbReference>